<dbReference type="AlphaFoldDB" id="A0A0V0SMN9"/>
<accession>A0A0V0SMN9</accession>
<proteinExistence type="predicted"/>
<evidence type="ECO:0000313" key="2">
    <source>
        <dbReference type="Proteomes" id="UP000054630"/>
    </source>
</evidence>
<organism evidence="1 2">
    <name type="scientific">Trichinella nelsoni</name>
    <dbReference type="NCBI Taxonomy" id="6336"/>
    <lineage>
        <taxon>Eukaryota</taxon>
        <taxon>Metazoa</taxon>
        <taxon>Ecdysozoa</taxon>
        <taxon>Nematoda</taxon>
        <taxon>Enoplea</taxon>
        <taxon>Dorylaimia</taxon>
        <taxon>Trichinellida</taxon>
        <taxon>Trichinellidae</taxon>
        <taxon>Trichinella</taxon>
    </lineage>
</organism>
<protein>
    <submittedName>
        <fullName evidence="1">Uncharacterized protein</fullName>
    </submittedName>
</protein>
<dbReference type="Proteomes" id="UP000054630">
    <property type="component" value="Unassembled WGS sequence"/>
</dbReference>
<name>A0A0V0SMN9_9BILA</name>
<keyword evidence="2" id="KW-1185">Reference proteome</keyword>
<evidence type="ECO:0000313" key="1">
    <source>
        <dbReference type="EMBL" id="KRX28030.1"/>
    </source>
</evidence>
<comment type="caution">
    <text evidence="1">The sequence shown here is derived from an EMBL/GenBank/DDBJ whole genome shotgun (WGS) entry which is preliminary data.</text>
</comment>
<gene>
    <name evidence="1" type="ORF">T07_2276</name>
</gene>
<sequence length="101" mass="11083">MANMDNDQRASYSDFNFYIVSLRGNESYKKSPVRSQPPQCDEQFLVSLTSAVRLDQRSTPLLAVPYSQEPSSSQCKSSSIIGALNKSNFGIKSASIPTRGS</sequence>
<reference evidence="1 2" key="1">
    <citation type="submission" date="2015-01" db="EMBL/GenBank/DDBJ databases">
        <title>Evolution of Trichinella species and genotypes.</title>
        <authorList>
            <person name="Korhonen P.K."/>
            <person name="Edoardo P."/>
            <person name="Giuseppe L.R."/>
            <person name="Gasser R.B."/>
        </authorList>
    </citation>
    <scope>NUCLEOTIDE SEQUENCE [LARGE SCALE GENOMIC DNA]</scope>
    <source>
        <strain evidence="1">ISS37</strain>
    </source>
</reference>
<dbReference type="EMBL" id="JYDL01000001">
    <property type="protein sequence ID" value="KRX28030.1"/>
    <property type="molecule type" value="Genomic_DNA"/>
</dbReference>